<dbReference type="PROSITE" id="PS00373">
    <property type="entry name" value="GART"/>
    <property type="match status" value="1"/>
</dbReference>
<dbReference type="InterPro" id="IPR002376">
    <property type="entry name" value="Formyl_transf_N"/>
</dbReference>
<protein>
    <recommendedName>
        <fullName evidence="4 8">Methionyl-tRNA formyltransferase</fullName>
        <ecNumber evidence="3 8">2.1.2.9</ecNumber>
    </recommendedName>
</protein>
<dbReference type="FunFam" id="3.40.50.12230:FF:000001">
    <property type="entry name" value="Methionyl-tRNA formyltransferase"/>
    <property type="match status" value="1"/>
</dbReference>
<keyword evidence="13" id="KW-1185">Reference proteome</keyword>
<dbReference type="InterPro" id="IPR011034">
    <property type="entry name" value="Formyl_transferase-like_C_sf"/>
</dbReference>
<dbReference type="SUPFAM" id="SSF50486">
    <property type="entry name" value="FMT C-terminal domain-like"/>
    <property type="match status" value="1"/>
</dbReference>
<feature type="domain" description="Formyl transferase C-terminal" evidence="11">
    <location>
        <begin position="200"/>
        <end position="292"/>
    </location>
</feature>
<evidence type="ECO:0000313" key="12">
    <source>
        <dbReference type="EMBL" id="TRD10660.1"/>
    </source>
</evidence>
<evidence type="ECO:0000256" key="2">
    <source>
        <dbReference type="ARBA" id="ARBA00010699"/>
    </source>
</evidence>
<feature type="binding site" evidence="8">
    <location>
        <begin position="109"/>
        <end position="112"/>
    </location>
    <ligand>
        <name>(6S)-5,6,7,8-tetrahydrofolate</name>
        <dbReference type="ChEBI" id="CHEBI:57453"/>
    </ligand>
</feature>
<dbReference type="Proteomes" id="UP000316343">
    <property type="component" value="Unassembled WGS sequence"/>
</dbReference>
<organism evidence="12 13">
    <name type="scientific">Erythrobacter insulae</name>
    <dbReference type="NCBI Taxonomy" id="2584124"/>
    <lineage>
        <taxon>Bacteria</taxon>
        <taxon>Pseudomonadati</taxon>
        <taxon>Pseudomonadota</taxon>
        <taxon>Alphaproteobacteria</taxon>
        <taxon>Sphingomonadales</taxon>
        <taxon>Erythrobacteraceae</taxon>
        <taxon>Erythrobacter/Porphyrobacter group</taxon>
        <taxon>Erythrobacter</taxon>
    </lineage>
</organism>
<keyword evidence="6 8" id="KW-0648">Protein biosynthesis</keyword>
<feature type="domain" description="Formyl transferase N-terminal" evidence="10">
    <location>
        <begin position="1"/>
        <end position="179"/>
    </location>
</feature>
<dbReference type="Gene3D" id="3.10.25.10">
    <property type="entry name" value="Formyl transferase, C-terminal domain"/>
    <property type="match status" value="1"/>
</dbReference>
<evidence type="ECO:0000256" key="5">
    <source>
        <dbReference type="ARBA" id="ARBA00022679"/>
    </source>
</evidence>
<comment type="function">
    <text evidence="1 8">Attaches a formyl group to the free amino group of methionyl-tRNA(fMet). The formyl group appears to play a dual role in the initiator identity of N-formylmethionyl-tRNA by promoting its recognition by IF2 and preventing the misappropriation of this tRNA by the elongation apparatus.</text>
</comment>
<evidence type="ECO:0000256" key="9">
    <source>
        <dbReference type="SAM" id="MobiDB-lite"/>
    </source>
</evidence>
<comment type="caution">
    <text evidence="12">The sequence shown here is derived from an EMBL/GenBank/DDBJ whole genome shotgun (WGS) entry which is preliminary data.</text>
</comment>
<proteinExistence type="inferred from homology"/>
<dbReference type="NCBIfam" id="TIGR00460">
    <property type="entry name" value="fmt"/>
    <property type="match status" value="1"/>
</dbReference>
<dbReference type="Pfam" id="PF02911">
    <property type="entry name" value="Formyl_trans_C"/>
    <property type="match status" value="1"/>
</dbReference>
<dbReference type="SUPFAM" id="SSF53328">
    <property type="entry name" value="Formyltransferase"/>
    <property type="match status" value="1"/>
</dbReference>
<evidence type="ECO:0000313" key="13">
    <source>
        <dbReference type="Proteomes" id="UP000316343"/>
    </source>
</evidence>
<evidence type="ECO:0000259" key="10">
    <source>
        <dbReference type="Pfam" id="PF00551"/>
    </source>
</evidence>
<dbReference type="InterPro" id="IPR036477">
    <property type="entry name" value="Formyl_transf_N_sf"/>
</dbReference>
<dbReference type="CDD" id="cd08704">
    <property type="entry name" value="Met_tRNA_FMT_C"/>
    <property type="match status" value="1"/>
</dbReference>
<dbReference type="Gene3D" id="3.40.50.170">
    <property type="entry name" value="Formyl transferase, N-terminal domain"/>
    <property type="match status" value="1"/>
</dbReference>
<dbReference type="Pfam" id="PF00551">
    <property type="entry name" value="Formyl_trans_N"/>
    <property type="match status" value="1"/>
</dbReference>
<dbReference type="RefSeq" id="WP_142786922.1">
    <property type="nucleotide sequence ID" value="NZ_VHJK01000001.1"/>
</dbReference>
<name>A0A547P938_9SPHN</name>
<gene>
    <name evidence="8" type="primary">fmt</name>
    <name evidence="12" type="ORF">FGU71_01435</name>
</gene>
<dbReference type="GO" id="GO:0005829">
    <property type="term" value="C:cytosol"/>
    <property type="evidence" value="ECO:0007669"/>
    <property type="project" value="TreeGrafter"/>
</dbReference>
<reference evidence="12 13" key="1">
    <citation type="submission" date="2019-06" db="EMBL/GenBank/DDBJ databases">
        <title>Erythrobacter insulae sp. nov., isolated from a tidal flat.</title>
        <authorList>
            <person name="Yoon J.-H."/>
        </authorList>
    </citation>
    <scope>NUCLEOTIDE SEQUENCE [LARGE SCALE GENOMIC DNA]</scope>
    <source>
        <strain evidence="12 13">JBTF-M21</strain>
    </source>
</reference>
<dbReference type="EMBL" id="VHJK01000001">
    <property type="protein sequence ID" value="TRD10660.1"/>
    <property type="molecule type" value="Genomic_DNA"/>
</dbReference>
<dbReference type="GO" id="GO:0004479">
    <property type="term" value="F:methionyl-tRNA formyltransferase activity"/>
    <property type="evidence" value="ECO:0007669"/>
    <property type="project" value="UniProtKB-UniRule"/>
</dbReference>
<dbReference type="PANTHER" id="PTHR11138:SF5">
    <property type="entry name" value="METHIONYL-TRNA FORMYLTRANSFERASE, MITOCHONDRIAL"/>
    <property type="match status" value="1"/>
</dbReference>
<keyword evidence="5 8" id="KW-0808">Transferase</keyword>
<dbReference type="InterPro" id="IPR037022">
    <property type="entry name" value="Formyl_trans_C_sf"/>
</dbReference>
<dbReference type="AlphaFoldDB" id="A0A547P938"/>
<evidence type="ECO:0000259" key="11">
    <source>
        <dbReference type="Pfam" id="PF02911"/>
    </source>
</evidence>
<evidence type="ECO:0000256" key="1">
    <source>
        <dbReference type="ARBA" id="ARBA00002606"/>
    </source>
</evidence>
<evidence type="ECO:0000256" key="4">
    <source>
        <dbReference type="ARBA" id="ARBA00016014"/>
    </source>
</evidence>
<feature type="region of interest" description="Disordered" evidence="9">
    <location>
        <begin position="281"/>
        <end position="301"/>
    </location>
</feature>
<accession>A0A547P938</accession>
<evidence type="ECO:0000256" key="7">
    <source>
        <dbReference type="ARBA" id="ARBA00048558"/>
    </source>
</evidence>
<dbReference type="InterPro" id="IPR041711">
    <property type="entry name" value="Met-tRNA-FMT_N"/>
</dbReference>
<dbReference type="InterPro" id="IPR044135">
    <property type="entry name" value="Met-tRNA-FMT_C"/>
</dbReference>
<dbReference type="HAMAP" id="MF_00182">
    <property type="entry name" value="Formyl_trans"/>
    <property type="match status" value="1"/>
</dbReference>
<evidence type="ECO:0000256" key="6">
    <source>
        <dbReference type="ARBA" id="ARBA00022917"/>
    </source>
</evidence>
<comment type="similarity">
    <text evidence="2 8">Belongs to the Fmt family.</text>
</comment>
<dbReference type="CDD" id="cd08646">
    <property type="entry name" value="FMT_core_Met-tRNA-FMT_N"/>
    <property type="match status" value="1"/>
</dbReference>
<dbReference type="InterPro" id="IPR001555">
    <property type="entry name" value="GART_AS"/>
</dbReference>
<dbReference type="PANTHER" id="PTHR11138">
    <property type="entry name" value="METHIONYL-TRNA FORMYLTRANSFERASE"/>
    <property type="match status" value="1"/>
</dbReference>
<sequence>MKIAFMGTPDFAVPALVALHEAGHEIVCVYTQPPRPAGRGKKLRPSPVQAKAEALGIPVRSPKSLRDEAAQAEFAALNADVAVVAAYGLILPQAVLDAPTHGCLNIHASILPRWRGAAPIHRAIMAGDEETGVTIMQMEAGLDTGPMLHIVRTPIADKTTGDLTAELAELGAGAMVEVLADLDSYDAQPQDDGDTTYAPKIAKAEARIDWSRSASELVRHVQGLAPFPGAWFELEGERIKLLRAKEVDQTGDSGTILDEALTIACGTGAIRPLRLQRAGKPAMDTQDFLRGRPVEPSTVLS</sequence>
<dbReference type="InterPro" id="IPR005793">
    <property type="entry name" value="Formyl_trans_C"/>
</dbReference>
<evidence type="ECO:0000256" key="8">
    <source>
        <dbReference type="HAMAP-Rule" id="MF_00182"/>
    </source>
</evidence>
<evidence type="ECO:0000256" key="3">
    <source>
        <dbReference type="ARBA" id="ARBA00012261"/>
    </source>
</evidence>
<dbReference type="OrthoDB" id="9802815at2"/>
<dbReference type="EC" id="2.1.2.9" evidence="3 8"/>
<comment type="catalytic activity">
    <reaction evidence="7 8">
        <text>L-methionyl-tRNA(fMet) + (6R)-10-formyltetrahydrofolate = N-formyl-L-methionyl-tRNA(fMet) + (6S)-5,6,7,8-tetrahydrofolate + H(+)</text>
        <dbReference type="Rhea" id="RHEA:24380"/>
        <dbReference type="Rhea" id="RHEA-COMP:9952"/>
        <dbReference type="Rhea" id="RHEA-COMP:9953"/>
        <dbReference type="ChEBI" id="CHEBI:15378"/>
        <dbReference type="ChEBI" id="CHEBI:57453"/>
        <dbReference type="ChEBI" id="CHEBI:78530"/>
        <dbReference type="ChEBI" id="CHEBI:78844"/>
        <dbReference type="ChEBI" id="CHEBI:195366"/>
        <dbReference type="EC" id="2.1.2.9"/>
    </reaction>
</comment>
<dbReference type="InterPro" id="IPR005794">
    <property type="entry name" value="Fmt"/>
</dbReference>